<accession>A0A0F9I3H5</accession>
<comment type="caution">
    <text evidence="1">The sequence shown here is derived from an EMBL/GenBank/DDBJ whole genome shotgun (WGS) entry which is preliminary data.</text>
</comment>
<gene>
    <name evidence="1" type="ORF">LCGC14_1708580</name>
</gene>
<evidence type="ECO:0000313" key="1">
    <source>
        <dbReference type="EMBL" id="KKM14199.1"/>
    </source>
</evidence>
<organism evidence="1">
    <name type="scientific">marine sediment metagenome</name>
    <dbReference type="NCBI Taxonomy" id="412755"/>
    <lineage>
        <taxon>unclassified sequences</taxon>
        <taxon>metagenomes</taxon>
        <taxon>ecological metagenomes</taxon>
    </lineage>
</organism>
<protein>
    <submittedName>
        <fullName evidence="1">Uncharacterized protein</fullName>
    </submittedName>
</protein>
<proteinExistence type="predicted"/>
<dbReference type="AlphaFoldDB" id="A0A0F9I3H5"/>
<reference evidence="1" key="1">
    <citation type="journal article" date="2015" name="Nature">
        <title>Complex archaea that bridge the gap between prokaryotes and eukaryotes.</title>
        <authorList>
            <person name="Spang A."/>
            <person name="Saw J.H."/>
            <person name="Jorgensen S.L."/>
            <person name="Zaremba-Niedzwiedzka K."/>
            <person name="Martijn J."/>
            <person name="Lind A.E."/>
            <person name="van Eijk R."/>
            <person name="Schleper C."/>
            <person name="Guy L."/>
            <person name="Ettema T.J."/>
        </authorList>
    </citation>
    <scope>NUCLEOTIDE SEQUENCE</scope>
</reference>
<dbReference type="EMBL" id="LAZR01015206">
    <property type="protein sequence ID" value="KKM14199.1"/>
    <property type="molecule type" value="Genomic_DNA"/>
</dbReference>
<name>A0A0F9I3H5_9ZZZZ</name>
<sequence>MVQDTFTATKRTPVYQLNREHKWRFAFTMDVGETADVVDRISDERGSCLVIRLYGVDYLIDCNDLE</sequence>